<accession>A0A1S1U5D4</accession>
<dbReference type="Gene3D" id="3.40.50.2300">
    <property type="match status" value="2"/>
</dbReference>
<dbReference type="InterPro" id="IPR011006">
    <property type="entry name" value="CheY-like_superfamily"/>
</dbReference>
<dbReference type="PANTHER" id="PTHR43547">
    <property type="entry name" value="TWO-COMPONENT HISTIDINE KINASE"/>
    <property type="match status" value="1"/>
</dbReference>
<feature type="modified residue" description="4-aspartylphosphate" evidence="4">
    <location>
        <position position="61"/>
    </location>
</feature>
<protein>
    <recommendedName>
        <fullName evidence="2">histidine kinase</fullName>
        <ecNumber evidence="2">2.7.13.3</ecNumber>
    </recommendedName>
</protein>
<dbReference type="SMART" id="SM00448">
    <property type="entry name" value="REC"/>
    <property type="match status" value="2"/>
</dbReference>
<dbReference type="InterPro" id="IPR001789">
    <property type="entry name" value="Sig_transdc_resp-reg_receiver"/>
</dbReference>
<dbReference type="CDD" id="cd00075">
    <property type="entry name" value="HATPase"/>
    <property type="match status" value="1"/>
</dbReference>
<feature type="domain" description="Response regulatory" evidence="6">
    <location>
        <begin position="390"/>
        <end position="506"/>
    </location>
</feature>
<dbReference type="InterPro" id="IPR004358">
    <property type="entry name" value="Sig_transdc_His_kin-like_C"/>
</dbReference>
<comment type="caution">
    <text evidence="7">The sequence shown here is derived from an EMBL/GenBank/DDBJ whole genome shotgun (WGS) entry which is preliminary data.</text>
</comment>
<feature type="domain" description="Response regulatory" evidence="6">
    <location>
        <begin position="12"/>
        <end position="129"/>
    </location>
</feature>
<dbReference type="Gene3D" id="3.30.565.10">
    <property type="entry name" value="Histidine kinase-like ATPase, C-terminal domain"/>
    <property type="match status" value="1"/>
</dbReference>
<dbReference type="InterPro" id="IPR005467">
    <property type="entry name" value="His_kinase_dom"/>
</dbReference>
<dbReference type="GO" id="GO:0000155">
    <property type="term" value="F:phosphorelay sensor kinase activity"/>
    <property type="evidence" value="ECO:0007669"/>
    <property type="project" value="InterPro"/>
</dbReference>
<feature type="domain" description="Histidine kinase" evidence="5">
    <location>
        <begin position="151"/>
        <end position="370"/>
    </location>
</feature>
<dbReference type="SMART" id="SM00388">
    <property type="entry name" value="HisKA"/>
    <property type="match status" value="1"/>
</dbReference>
<comment type="catalytic activity">
    <reaction evidence="1">
        <text>ATP + protein L-histidine = ADP + protein N-phospho-L-histidine.</text>
        <dbReference type="EC" id="2.7.13.3"/>
    </reaction>
</comment>
<dbReference type="EC" id="2.7.13.3" evidence="2"/>
<feature type="modified residue" description="4-aspartylphosphate" evidence="4">
    <location>
        <position position="439"/>
    </location>
</feature>
<name>A0A1S1U5D4_9BURK</name>
<evidence type="ECO:0000259" key="5">
    <source>
        <dbReference type="PROSITE" id="PS50109"/>
    </source>
</evidence>
<dbReference type="Gene3D" id="6.10.250.690">
    <property type="match status" value="1"/>
</dbReference>
<keyword evidence="7" id="KW-0808">Transferase</keyword>
<dbReference type="SUPFAM" id="SSF52172">
    <property type="entry name" value="CheY-like"/>
    <property type="match status" value="2"/>
</dbReference>
<evidence type="ECO:0000313" key="8">
    <source>
        <dbReference type="Proteomes" id="UP000179840"/>
    </source>
</evidence>
<evidence type="ECO:0000313" key="7">
    <source>
        <dbReference type="EMBL" id="OHV95655.1"/>
    </source>
</evidence>
<dbReference type="Proteomes" id="UP000179840">
    <property type="component" value="Unassembled WGS sequence"/>
</dbReference>
<evidence type="ECO:0000259" key="6">
    <source>
        <dbReference type="PROSITE" id="PS50110"/>
    </source>
</evidence>
<keyword evidence="3 4" id="KW-0597">Phosphoprotein</keyword>
<gene>
    <name evidence="7" type="ORF">AKG95_11890</name>
</gene>
<dbReference type="AlphaFoldDB" id="A0A1S1U5D4"/>
<dbReference type="PANTHER" id="PTHR43547:SF2">
    <property type="entry name" value="HYBRID SIGNAL TRANSDUCTION HISTIDINE KINASE C"/>
    <property type="match status" value="1"/>
</dbReference>
<sequence length="507" mass="54633">MRMLPDNNSDALILNVDDSDGARYAKSRILQRAGFKVIEASNGGDALLRARQDHPNLILLDVKLPDINGLEVCRQLKGGAETNTILVLQTSASCIGTADKIRALDGGADNYLVEPIEADELIANVRALLRLGRVERALRDVDRRKDEFLATLAHELRNPLGPIRTALALLCKLDPVVPAVQDNARRTIGRHTDHLVRLVDDLLDVSRISQGKISLQWESVRLASVIRSALETSSHSIEARGHALDVHLPQEELWVCGDAVRLSQIVANLLLNAAKFTAPGGRIAISAVREGDNVRLRLTDNGIGIAAASIDSIFGLFEQSGHAPDRVQDGLGIGLSLVRNLVTLHGGQVSVCSPGVGLGSTFEVILPLDAQVPPPAIAPVPQPASGASQRILVVDDNCDAADTLAELLEMYGHTVRTAYTGTQATERTLEFKPDIVFLDIGLPDMSGYEVAVKLRQLPIPQQFLLVALTGYGQEHDRQAALQAGFNEHFAKPVDFGKLAMLGLHIAS</sequence>
<dbReference type="SUPFAM" id="SSF55874">
    <property type="entry name" value="ATPase domain of HSP90 chaperone/DNA topoisomerase II/histidine kinase"/>
    <property type="match status" value="1"/>
</dbReference>
<dbReference type="PROSITE" id="PS50110">
    <property type="entry name" value="RESPONSE_REGULATORY"/>
    <property type="match status" value="2"/>
</dbReference>
<dbReference type="CDD" id="cd00082">
    <property type="entry name" value="HisKA"/>
    <property type="match status" value="1"/>
</dbReference>
<evidence type="ECO:0000256" key="3">
    <source>
        <dbReference type="ARBA" id="ARBA00022553"/>
    </source>
</evidence>
<reference evidence="7 8" key="1">
    <citation type="submission" date="2015-06" db="EMBL/GenBank/DDBJ databases">
        <title>Draft genome sequencing of a biphenyl-degrading bacterium, Janthinobacterium lividum MEG1.</title>
        <authorList>
            <person name="Shimodaira J."/>
            <person name="Hatta T."/>
        </authorList>
    </citation>
    <scope>NUCLEOTIDE SEQUENCE [LARGE SCALE GENOMIC DNA]</scope>
    <source>
        <strain evidence="7 8">MEG1</strain>
    </source>
</reference>
<organism evidence="7 8">
    <name type="scientific">Janthinobacterium lividum</name>
    <dbReference type="NCBI Taxonomy" id="29581"/>
    <lineage>
        <taxon>Bacteria</taxon>
        <taxon>Pseudomonadati</taxon>
        <taxon>Pseudomonadota</taxon>
        <taxon>Betaproteobacteria</taxon>
        <taxon>Burkholderiales</taxon>
        <taxon>Oxalobacteraceae</taxon>
        <taxon>Janthinobacterium</taxon>
    </lineage>
</organism>
<dbReference type="InterPro" id="IPR036890">
    <property type="entry name" value="HATPase_C_sf"/>
</dbReference>
<dbReference type="EMBL" id="LFKP01000008">
    <property type="protein sequence ID" value="OHV95655.1"/>
    <property type="molecule type" value="Genomic_DNA"/>
</dbReference>
<evidence type="ECO:0000256" key="1">
    <source>
        <dbReference type="ARBA" id="ARBA00000085"/>
    </source>
</evidence>
<evidence type="ECO:0000256" key="2">
    <source>
        <dbReference type="ARBA" id="ARBA00012438"/>
    </source>
</evidence>
<dbReference type="SMART" id="SM00387">
    <property type="entry name" value="HATPase_c"/>
    <property type="match status" value="1"/>
</dbReference>
<dbReference type="InterPro" id="IPR003661">
    <property type="entry name" value="HisK_dim/P_dom"/>
</dbReference>
<dbReference type="PRINTS" id="PR00344">
    <property type="entry name" value="BCTRLSENSOR"/>
</dbReference>
<keyword evidence="7" id="KW-0418">Kinase</keyword>
<evidence type="ECO:0000256" key="4">
    <source>
        <dbReference type="PROSITE-ProRule" id="PRU00169"/>
    </source>
</evidence>
<dbReference type="Gene3D" id="1.10.287.130">
    <property type="match status" value="1"/>
</dbReference>
<dbReference type="PROSITE" id="PS50109">
    <property type="entry name" value="HIS_KIN"/>
    <property type="match status" value="1"/>
</dbReference>
<dbReference type="Pfam" id="PF00072">
    <property type="entry name" value="Response_reg"/>
    <property type="match status" value="2"/>
</dbReference>
<proteinExistence type="predicted"/>
<dbReference type="CDD" id="cd17580">
    <property type="entry name" value="REC_2_DhkD-like"/>
    <property type="match status" value="1"/>
</dbReference>
<dbReference type="Pfam" id="PF02518">
    <property type="entry name" value="HATPase_c"/>
    <property type="match status" value="1"/>
</dbReference>
<dbReference type="InterPro" id="IPR003594">
    <property type="entry name" value="HATPase_dom"/>
</dbReference>
<dbReference type="Pfam" id="PF00512">
    <property type="entry name" value="HisKA"/>
    <property type="match status" value="1"/>
</dbReference>